<keyword evidence="2" id="KW-1185">Reference proteome</keyword>
<name>U4L2C0_PYROM</name>
<dbReference type="EMBL" id="HF935448">
    <property type="protein sequence ID" value="CCX09300.1"/>
    <property type="molecule type" value="Genomic_DNA"/>
</dbReference>
<proteinExistence type="predicted"/>
<dbReference type="Proteomes" id="UP000018144">
    <property type="component" value="Unassembled WGS sequence"/>
</dbReference>
<evidence type="ECO:0000313" key="2">
    <source>
        <dbReference type="Proteomes" id="UP000018144"/>
    </source>
</evidence>
<evidence type="ECO:0000313" key="1">
    <source>
        <dbReference type="EMBL" id="CCX09300.1"/>
    </source>
</evidence>
<organism evidence="1 2">
    <name type="scientific">Pyronema omphalodes (strain CBS 100304)</name>
    <name type="common">Pyronema confluens</name>
    <dbReference type="NCBI Taxonomy" id="1076935"/>
    <lineage>
        <taxon>Eukaryota</taxon>
        <taxon>Fungi</taxon>
        <taxon>Dikarya</taxon>
        <taxon>Ascomycota</taxon>
        <taxon>Pezizomycotina</taxon>
        <taxon>Pezizomycetes</taxon>
        <taxon>Pezizales</taxon>
        <taxon>Pyronemataceae</taxon>
        <taxon>Pyronema</taxon>
    </lineage>
</organism>
<accession>U4L2C0</accession>
<sequence>MLPTLNLSIVFRISVSPYLHFLTVRRNAWSLD</sequence>
<dbReference type="AlphaFoldDB" id="U4L2C0"/>
<protein>
    <submittedName>
        <fullName evidence="1">Uncharacterized protein</fullName>
    </submittedName>
</protein>
<reference evidence="1 2" key="1">
    <citation type="journal article" date="2013" name="PLoS Genet.">
        <title>The genome and development-dependent transcriptomes of Pyronema confluens: a window into fungal evolution.</title>
        <authorList>
            <person name="Traeger S."/>
            <person name="Altegoer F."/>
            <person name="Freitag M."/>
            <person name="Gabaldon T."/>
            <person name="Kempken F."/>
            <person name="Kumar A."/>
            <person name="Marcet-Houben M."/>
            <person name="Poggeler S."/>
            <person name="Stajich J.E."/>
            <person name="Nowrousian M."/>
        </authorList>
    </citation>
    <scope>NUCLEOTIDE SEQUENCE [LARGE SCALE GENOMIC DNA]</scope>
    <source>
        <strain evidence="2">CBS 100304</strain>
        <tissue evidence="1">Vegetative mycelium</tissue>
    </source>
</reference>
<gene>
    <name evidence="1" type="ORF">PCON_08893</name>
</gene>